<feature type="binding site" evidence="7">
    <location>
        <begin position="14"/>
        <end position="19"/>
    </location>
    <ligand>
        <name>ATP</name>
        <dbReference type="ChEBI" id="CHEBI:30616"/>
    </ligand>
</feature>
<dbReference type="GO" id="GO:0009073">
    <property type="term" value="P:aromatic amino acid family biosynthetic process"/>
    <property type="evidence" value="ECO:0007669"/>
    <property type="project" value="UniProtKB-KW"/>
</dbReference>
<dbReference type="InterPro" id="IPR031322">
    <property type="entry name" value="Shikimate/glucono_kinase"/>
</dbReference>
<feature type="binding site" evidence="7">
    <location>
        <position position="36"/>
    </location>
    <ligand>
        <name>substrate</name>
    </ligand>
</feature>
<dbReference type="GO" id="GO:0000287">
    <property type="term" value="F:magnesium ion binding"/>
    <property type="evidence" value="ECO:0007669"/>
    <property type="project" value="UniProtKB-UniRule"/>
</dbReference>
<dbReference type="InterPro" id="IPR000623">
    <property type="entry name" value="Shikimate_kinase/TSH1"/>
</dbReference>
<comment type="similarity">
    <text evidence="7">Belongs to the shikimate kinase family.</text>
</comment>
<dbReference type="InterPro" id="IPR027417">
    <property type="entry name" value="P-loop_NTPase"/>
</dbReference>
<keyword evidence="5 7" id="KW-0067">ATP-binding</keyword>
<comment type="catalytic activity">
    <reaction evidence="7">
        <text>shikimate + ATP = 3-phosphoshikimate + ADP + H(+)</text>
        <dbReference type="Rhea" id="RHEA:13121"/>
        <dbReference type="ChEBI" id="CHEBI:15378"/>
        <dbReference type="ChEBI" id="CHEBI:30616"/>
        <dbReference type="ChEBI" id="CHEBI:36208"/>
        <dbReference type="ChEBI" id="CHEBI:145989"/>
        <dbReference type="ChEBI" id="CHEBI:456216"/>
        <dbReference type="EC" id="2.7.1.71"/>
    </reaction>
</comment>
<gene>
    <name evidence="7 8" type="primary">aroK</name>
    <name evidence="8" type="ORF">brsh051_28740</name>
</gene>
<dbReference type="Proteomes" id="UP001431656">
    <property type="component" value="Chromosome"/>
</dbReference>
<evidence type="ECO:0000313" key="9">
    <source>
        <dbReference type="Proteomes" id="UP001431656"/>
    </source>
</evidence>
<protein>
    <recommendedName>
        <fullName evidence="7">Shikimate kinase</fullName>
        <shortName evidence="7">SK</shortName>
        <ecNumber evidence="7">2.7.1.71</ecNumber>
    </recommendedName>
</protein>
<feature type="binding site" evidence="7">
    <location>
        <position position="60"/>
    </location>
    <ligand>
        <name>substrate</name>
    </ligand>
</feature>
<proteinExistence type="inferred from homology"/>
<dbReference type="Gene3D" id="3.40.50.300">
    <property type="entry name" value="P-loop containing nucleotide triphosphate hydrolases"/>
    <property type="match status" value="1"/>
</dbReference>
<dbReference type="GO" id="GO:0004765">
    <property type="term" value="F:shikimate kinase activity"/>
    <property type="evidence" value="ECO:0007669"/>
    <property type="project" value="UniProtKB-UniRule"/>
</dbReference>
<feature type="binding site" evidence="7">
    <location>
        <position position="18"/>
    </location>
    <ligand>
        <name>Mg(2+)</name>
        <dbReference type="ChEBI" id="CHEBI:18420"/>
    </ligand>
</feature>
<keyword evidence="7" id="KW-0460">Magnesium</keyword>
<evidence type="ECO:0000256" key="6">
    <source>
        <dbReference type="ARBA" id="ARBA00023141"/>
    </source>
</evidence>
<evidence type="ECO:0000256" key="2">
    <source>
        <dbReference type="ARBA" id="ARBA00022679"/>
    </source>
</evidence>
<keyword evidence="6 7" id="KW-0057">Aromatic amino acid biosynthesis</keyword>
<evidence type="ECO:0000256" key="5">
    <source>
        <dbReference type="ARBA" id="ARBA00022840"/>
    </source>
</evidence>
<dbReference type="HAMAP" id="MF_00109">
    <property type="entry name" value="Shikimate_kinase"/>
    <property type="match status" value="1"/>
</dbReference>
<keyword evidence="2 7" id="KW-0808">Transferase</keyword>
<dbReference type="SUPFAM" id="SSF52540">
    <property type="entry name" value="P-loop containing nucleoside triphosphate hydrolases"/>
    <property type="match status" value="1"/>
</dbReference>
<comment type="subunit">
    <text evidence="7">Monomer.</text>
</comment>
<evidence type="ECO:0000256" key="7">
    <source>
        <dbReference type="HAMAP-Rule" id="MF_00109"/>
    </source>
</evidence>
<dbReference type="PRINTS" id="PR01100">
    <property type="entry name" value="SHIKIMTKNASE"/>
</dbReference>
<dbReference type="GO" id="GO:0009423">
    <property type="term" value="P:chorismate biosynthetic process"/>
    <property type="evidence" value="ECO:0007669"/>
    <property type="project" value="UniProtKB-UniRule"/>
</dbReference>
<dbReference type="GO" id="GO:0005829">
    <property type="term" value="C:cytosol"/>
    <property type="evidence" value="ECO:0007669"/>
    <property type="project" value="TreeGrafter"/>
</dbReference>
<evidence type="ECO:0000256" key="1">
    <source>
        <dbReference type="ARBA" id="ARBA00022605"/>
    </source>
</evidence>
<keyword evidence="9" id="KW-1185">Reference proteome</keyword>
<comment type="cofactor">
    <cofactor evidence="7">
        <name>Mg(2+)</name>
        <dbReference type="ChEBI" id="CHEBI:18420"/>
    </cofactor>
    <text evidence="7">Binds 1 Mg(2+) ion per subunit.</text>
</comment>
<dbReference type="Pfam" id="PF01202">
    <property type="entry name" value="SKI"/>
    <property type="match status" value="1"/>
</dbReference>
<dbReference type="CDD" id="cd00464">
    <property type="entry name" value="SK"/>
    <property type="match status" value="1"/>
</dbReference>
<keyword evidence="3 7" id="KW-0547">Nucleotide-binding</keyword>
<dbReference type="GO" id="GO:0005524">
    <property type="term" value="F:ATP binding"/>
    <property type="evidence" value="ECO:0007669"/>
    <property type="project" value="UniProtKB-UniRule"/>
</dbReference>
<feature type="binding site" evidence="7">
    <location>
        <position position="81"/>
    </location>
    <ligand>
        <name>substrate</name>
    </ligand>
</feature>
<name>A0AAN0KHQ4_9ACTN</name>
<dbReference type="RefSeq" id="WP_286266235.1">
    <property type="nucleotide sequence ID" value="NZ_AP028056.1"/>
</dbReference>
<accession>A0AAN0KHQ4</accession>
<sequence length="172" mass="17895">MTDSPAVVLVGPPAVGKSTVGALLAGRLGVSFCDVDTVIERQQDRPITEIFAELGEPAFRRLELEATLAALAAGGVLALGGGAVTNAQLRAALAGHRVVWLRTTAHEAVRRVGGSTTRPLLTGDVAGNWKRLASQRAPHYEEVATIVVDTAGRTPAQVAAEIVDQLTSQELG</sequence>
<dbReference type="KEGG" id="broo:brsh051_28740"/>
<keyword evidence="7" id="KW-0963">Cytoplasm</keyword>
<feature type="binding site" evidence="7">
    <location>
        <position position="118"/>
    </location>
    <ligand>
        <name>ATP</name>
        <dbReference type="ChEBI" id="CHEBI:30616"/>
    </ligand>
</feature>
<evidence type="ECO:0000256" key="3">
    <source>
        <dbReference type="ARBA" id="ARBA00022741"/>
    </source>
</evidence>
<dbReference type="AlphaFoldDB" id="A0AAN0KHQ4"/>
<keyword evidence="7" id="KW-0479">Metal-binding</keyword>
<keyword evidence="4 7" id="KW-0418">Kinase</keyword>
<dbReference type="EC" id="2.7.1.71" evidence="7"/>
<evidence type="ECO:0000256" key="4">
    <source>
        <dbReference type="ARBA" id="ARBA00022777"/>
    </source>
</evidence>
<evidence type="ECO:0000313" key="8">
    <source>
        <dbReference type="EMBL" id="BEH03593.1"/>
    </source>
</evidence>
<feature type="binding site" evidence="7">
    <location>
        <position position="153"/>
    </location>
    <ligand>
        <name>ATP</name>
        <dbReference type="ChEBI" id="CHEBI:30616"/>
    </ligand>
</feature>
<dbReference type="PANTHER" id="PTHR21087">
    <property type="entry name" value="SHIKIMATE KINASE"/>
    <property type="match status" value="1"/>
</dbReference>
<keyword evidence="1 7" id="KW-0028">Amino-acid biosynthesis</keyword>
<dbReference type="EMBL" id="AP028056">
    <property type="protein sequence ID" value="BEH03593.1"/>
    <property type="molecule type" value="Genomic_DNA"/>
</dbReference>
<feature type="binding site" evidence="7">
    <location>
        <position position="136"/>
    </location>
    <ligand>
        <name>substrate</name>
    </ligand>
</feature>
<comment type="function">
    <text evidence="7">Catalyzes the specific phosphorylation of the 3-hydroxyl group of shikimic acid using ATP as a cosubstrate.</text>
</comment>
<dbReference type="GO" id="GO:0008652">
    <property type="term" value="P:amino acid biosynthetic process"/>
    <property type="evidence" value="ECO:0007669"/>
    <property type="project" value="UniProtKB-KW"/>
</dbReference>
<organism evidence="8 9">
    <name type="scientific">Brooklawnia propionicigenes</name>
    <dbReference type="NCBI Taxonomy" id="3041175"/>
    <lineage>
        <taxon>Bacteria</taxon>
        <taxon>Bacillati</taxon>
        <taxon>Actinomycetota</taxon>
        <taxon>Actinomycetes</taxon>
        <taxon>Propionibacteriales</taxon>
        <taxon>Propionibacteriaceae</taxon>
        <taxon>Brooklawnia</taxon>
    </lineage>
</organism>
<dbReference type="PANTHER" id="PTHR21087:SF16">
    <property type="entry name" value="SHIKIMATE KINASE 1, CHLOROPLASTIC"/>
    <property type="match status" value="1"/>
</dbReference>
<comment type="pathway">
    <text evidence="7">Metabolic intermediate biosynthesis; chorismate biosynthesis; chorismate from D-erythrose 4-phosphate and phosphoenolpyruvate: step 5/7.</text>
</comment>
<reference evidence="8" key="1">
    <citation type="journal article" date="2024" name="Int. J. Syst. Evol. Microbiol.">
        <title>Brooklawnia propionicigenes sp. nov., a facultatively anaerobic, propionate-producing bacterium isolated from a methanogenic reactor treating waste from cattle farms.</title>
        <authorList>
            <person name="Akita Y."/>
            <person name="Ueki A."/>
            <person name="Tonouchi A."/>
            <person name="Sugawara Y."/>
            <person name="Honma S."/>
            <person name="Kaku N."/>
            <person name="Ueki K."/>
        </authorList>
    </citation>
    <scope>NUCLEOTIDE SEQUENCE</scope>
    <source>
        <strain evidence="8">SH051</strain>
    </source>
</reference>
<comment type="subcellular location">
    <subcellularLocation>
        <location evidence="7">Cytoplasm</location>
    </subcellularLocation>
</comment>